<protein>
    <submittedName>
        <fullName evidence="6">MBL fold metallo-hydrolase</fullName>
    </submittedName>
</protein>
<dbReference type="GO" id="GO:0046872">
    <property type="term" value="F:metal ion binding"/>
    <property type="evidence" value="ECO:0007669"/>
    <property type="project" value="UniProtKB-KW"/>
</dbReference>
<reference evidence="6 7" key="1">
    <citation type="submission" date="2020-11" db="EMBL/GenBank/DDBJ databases">
        <title>Genome seq and assembly of Sphingosinicella sp.</title>
        <authorList>
            <person name="Chhetri G."/>
        </authorList>
    </citation>
    <scope>NUCLEOTIDE SEQUENCE [LARGE SCALE GENOMIC DNA]</scope>
    <source>
        <strain evidence="6 7">UDD2</strain>
    </source>
</reference>
<organism evidence="6 7">
    <name type="scientific">Allosphingosinicella flava</name>
    <dbReference type="NCBI Taxonomy" id="2771430"/>
    <lineage>
        <taxon>Bacteria</taxon>
        <taxon>Pseudomonadati</taxon>
        <taxon>Pseudomonadota</taxon>
        <taxon>Alphaproteobacteria</taxon>
        <taxon>Sphingomonadales</taxon>
        <taxon>Sphingomonadaceae</taxon>
        <taxon>Allosphingosinicella</taxon>
    </lineage>
</organism>
<dbReference type="AlphaFoldDB" id="A0A7T2GIP6"/>
<comment type="cofactor">
    <cofactor evidence="1">
        <name>Zn(2+)</name>
        <dbReference type="ChEBI" id="CHEBI:29105"/>
    </cofactor>
</comment>
<dbReference type="RefSeq" id="WP_200971102.1">
    <property type="nucleotide sequence ID" value="NZ_CP065592.1"/>
</dbReference>
<dbReference type="InterPro" id="IPR001279">
    <property type="entry name" value="Metallo-B-lactamas"/>
</dbReference>
<keyword evidence="4" id="KW-0862">Zinc</keyword>
<evidence type="ECO:0000259" key="5">
    <source>
        <dbReference type="SMART" id="SM00849"/>
    </source>
</evidence>
<evidence type="ECO:0000256" key="4">
    <source>
        <dbReference type="ARBA" id="ARBA00022833"/>
    </source>
</evidence>
<dbReference type="SUPFAM" id="SSF56281">
    <property type="entry name" value="Metallo-hydrolase/oxidoreductase"/>
    <property type="match status" value="1"/>
</dbReference>
<evidence type="ECO:0000313" key="6">
    <source>
        <dbReference type="EMBL" id="QPQ54576.1"/>
    </source>
</evidence>
<dbReference type="EMBL" id="CP065592">
    <property type="protein sequence ID" value="QPQ54576.1"/>
    <property type="molecule type" value="Genomic_DNA"/>
</dbReference>
<evidence type="ECO:0000256" key="2">
    <source>
        <dbReference type="ARBA" id="ARBA00022723"/>
    </source>
</evidence>
<feature type="domain" description="Metallo-beta-lactamase" evidence="5">
    <location>
        <begin position="17"/>
        <end position="196"/>
    </location>
</feature>
<dbReference type="SMART" id="SM00849">
    <property type="entry name" value="Lactamase_B"/>
    <property type="match status" value="1"/>
</dbReference>
<dbReference type="KEGG" id="sflv:IC614_09585"/>
<keyword evidence="2" id="KW-0479">Metal-binding</keyword>
<dbReference type="GO" id="GO:0016787">
    <property type="term" value="F:hydrolase activity"/>
    <property type="evidence" value="ECO:0007669"/>
    <property type="project" value="UniProtKB-KW"/>
</dbReference>
<dbReference type="InterPro" id="IPR051453">
    <property type="entry name" value="MBL_Glyoxalase_II"/>
</dbReference>
<dbReference type="Pfam" id="PF00753">
    <property type="entry name" value="Lactamase_B"/>
    <property type="match status" value="1"/>
</dbReference>
<proteinExistence type="predicted"/>
<dbReference type="CDD" id="cd07737">
    <property type="entry name" value="YcbL-like_MBL-fold"/>
    <property type="match status" value="1"/>
</dbReference>
<dbReference type="Gene3D" id="3.60.15.10">
    <property type="entry name" value="Ribonuclease Z/Hydroxyacylglutathione hydrolase-like"/>
    <property type="match status" value="1"/>
</dbReference>
<sequence length="219" mass="23562">MTDAPLKAAIIPVTPLQQNCTLIWCTKTMKGAFTDPGGDLDRLKAAAESQGVTIEKLLVTHGHIDHCGSAKVLAGELGVKIEGPHLADKFWIDRLAEDGARYGVPGVPFESDRWLVDGDTVTVGALTLDVYHCPGHTPGHVVFHHAPSRLAIVGDVLFKGSIGRTDFPRGNHQDLLDAIQAKLWPLGGDTAFVPGHGPMSTFAHERQTNPFVADQVLNR</sequence>
<evidence type="ECO:0000313" key="7">
    <source>
        <dbReference type="Proteomes" id="UP000594873"/>
    </source>
</evidence>
<dbReference type="PANTHER" id="PTHR46233:SF3">
    <property type="entry name" value="HYDROXYACYLGLUTATHIONE HYDROLASE GLOC"/>
    <property type="match status" value="1"/>
</dbReference>
<name>A0A7T2GIP6_9SPHN</name>
<dbReference type="PANTHER" id="PTHR46233">
    <property type="entry name" value="HYDROXYACYLGLUTATHIONE HYDROLASE GLOC"/>
    <property type="match status" value="1"/>
</dbReference>
<evidence type="ECO:0000256" key="3">
    <source>
        <dbReference type="ARBA" id="ARBA00022801"/>
    </source>
</evidence>
<dbReference type="Proteomes" id="UP000594873">
    <property type="component" value="Chromosome"/>
</dbReference>
<gene>
    <name evidence="6" type="ORF">IC614_09585</name>
</gene>
<keyword evidence="3 6" id="KW-0378">Hydrolase</keyword>
<keyword evidence="7" id="KW-1185">Reference proteome</keyword>
<evidence type="ECO:0000256" key="1">
    <source>
        <dbReference type="ARBA" id="ARBA00001947"/>
    </source>
</evidence>
<accession>A0A7T2GIP6</accession>
<dbReference type="InterPro" id="IPR036866">
    <property type="entry name" value="RibonucZ/Hydroxyglut_hydro"/>
</dbReference>